<dbReference type="Proteomes" id="UP000265140">
    <property type="component" value="Chromosome 9"/>
</dbReference>
<sequence>ENFEFDFELHGYILIVILLLDLANLNKVLQILHKSIHLRNDFVNHKINNSLVCFVNNFFPPPVQVKWTKNDVNITKEVKLSPYFFNTDITFYHFSTLTFDPEDGDLYTCTVDFSIRVLHVLFIIMQIGIKCHKY</sequence>
<accession>A0AAY5K1R7</accession>
<dbReference type="Ensembl" id="ENSELUT00000100508.1">
    <property type="protein sequence ID" value="ENSELUP00000082095.1"/>
    <property type="gene ID" value="ENSELUG00000037252.1"/>
</dbReference>
<dbReference type="Pfam" id="PF07654">
    <property type="entry name" value="C1-set"/>
    <property type="match status" value="1"/>
</dbReference>
<dbReference type="SMART" id="SM00407">
    <property type="entry name" value="IGc1"/>
    <property type="match status" value="1"/>
</dbReference>
<dbReference type="PANTHER" id="PTHR19944:SF105">
    <property type="entry name" value="RLA CLASS II HISTOCOMPATIBILITY ANTIGEN, DP ALPHA-1 CHAIN"/>
    <property type="match status" value="1"/>
</dbReference>
<dbReference type="InterPro" id="IPR050160">
    <property type="entry name" value="MHC/Immunoglobulin"/>
</dbReference>
<organism evidence="2 3">
    <name type="scientific">Esox lucius</name>
    <name type="common">Northern pike</name>
    <dbReference type="NCBI Taxonomy" id="8010"/>
    <lineage>
        <taxon>Eukaryota</taxon>
        <taxon>Metazoa</taxon>
        <taxon>Chordata</taxon>
        <taxon>Craniata</taxon>
        <taxon>Vertebrata</taxon>
        <taxon>Euteleostomi</taxon>
        <taxon>Actinopterygii</taxon>
        <taxon>Neopterygii</taxon>
        <taxon>Teleostei</taxon>
        <taxon>Protacanthopterygii</taxon>
        <taxon>Esociformes</taxon>
        <taxon>Esocidae</taxon>
        <taxon>Esox</taxon>
    </lineage>
</organism>
<reference evidence="2 3" key="1">
    <citation type="submission" date="2020-02" db="EMBL/GenBank/DDBJ databases">
        <title>Esox lucius (northern pike) genome, fEsoLuc1, primary haplotype.</title>
        <authorList>
            <person name="Myers G."/>
            <person name="Karagic N."/>
            <person name="Meyer A."/>
            <person name="Pippel M."/>
            <person name="Reichard M."/>
            <person name="Winkler S."/>
            <person name="Tracey A."/>
            <person name="Sims Y."/>
            <person name="Howe K."/>
            <person name="Rhie A."/>
            <person name="Formenti G."/>
            <person name="Durbin R."/>
            <person name="Fedrigo O."/>
            <person name="Jarvis E.D."/>
        </authorList>
    </citation>
    <scope>NUCLEOTIDE SEQUENCE [LARGE SCALE GENOMIC DNA]</scope>
</reference>
<proteinExistence type="predicted"/>
<evidence type="ECO:0000313" key="3">
    <source>
        <dbReference type="Proteomes" id="UP000265140"/>
    </source>
</evidence>
<dbReference type="GeneTree" id="ENSGT01120000278227"/>
<reference evidence="2" key="3">
    <citation type="submission" date="2025-09" db="UniProtKB">
        <authorList>
            <consortium name="Ensembl"/>
        </authorList>
    </citation>
    <scope>IDENTIFICATION</scope>
</reference>
<feature type="domain" description="Ig-like" evidence="1">
    <location>
        <begin position="50"/>
        <end position="111"/>
    </location>
</feature>
<dbReference type="AlphaFoldDB" id="A0AAY5K1R7"/>
<dbReference type="InterPro" id="IPR036179">
    <property type="entry name" value="Ig-like_dom_sf"/>
</dbReference>
<dbReference type="SUPFAM" id="SSF48726">
    <property type="entry name" value="Immunoglobulin"/>
    <property type="match status" value="1"/>
</dbReference>
<name>A0AAY5K1R7_ESOLU</name>
<evidence type="ECO:0000313" key="2">
    <source>
        <dbReference type="Ensembl" id="ENSELUP00000082095.1"/>
    </source>
</evidence>
<keyword evidence="3" id="KW-1185">Reference proteome</keyword>
<dbReference type="Gene3D" id="2.60.40.10">
    <property type="entry name" value="Immunoglobulins"/>
    <property type="match status" value="1"/>
</dbReference>
<protein>
    <recommendedName>
        <fullName evidence="1">Ig-like domain-containing protein</fullName>
    </recommendedName>
</protein>
<dbReference type="PANTHER" id="PTHR19944">
    <property type="entry name" value="MHC CLASS II-RELATED"/>
    <property type="match status" value="1"/>
</dbReference>
<evidence type="ECO:0000259" key="1">
    <source>
        <dbReference type="PROSITE" id="PS50835"/>
    </source>
</evidence>
<dbReference type="InterPro" id="IPR007110">
    <property type="entry name" value="Ig-like_dom"/>
</dbReference>
<reference evidence="2" key="2">
    <citation type="submission" date="2025-08" db="UniProtKB">
        <authorList>
            <consortium name="Ensembl"/>
        </authorList>
    </citation>
    <scope>IDENTIFICATION</scope>
</reference>
<dbReference type="PROSITE" id="PS50835">
    <property type="entry name" value="IG_LIKE"/>
    <property type="match status" value="1"/>
</dbReference>
<dbReference type="InterPro" id="IPR003597">
    <property type="entry name" value="Ig_C1-set"/>
</dbReference>
<dbReference type="InterPro" id="IPR013783">
    <property type="entry name" value="Ig-like_fold"/>
</dbReference>